<evidence type="ECO:0000256" key="8">
    <source>
        <dbReference type="ARBA" id="ARBA00048543"/>
    </source>
</evidence>
<dbReference type="EMBL" id="CP063304">
    <property type="protein sequence ID" value="QOV18220.1"/>
    <property type="molecule type" value="Genomic_DNA"/>
</dbReference>
<dbReference type="InterPro" id="IPR026877">
    <property type="entry name" value="DXPR_C"/>
</dbReference>
<comment type="cofactor">
    <cofactor evidence="9">
        <name>Mg(2+)</name>
        <dbReference type="ChEBI" id="CHEBI:18420"/>
    </cofactor>
    <cofactor evidence="9">
        <name>Mn(2+)</name>
        <dbReference type="ChEBI" id="CHEBI:29035"/>
    </cofactor>
</comment>
<dbReference type="Gene3D" id="1.10.1740.10">
    <property type="match status" value="1"/>
</dbReference>
<evidence type="ECO:0000256" key="1">
    <source>
        <dbReference type="ARBA" id="ARBA00005094"/>
    </source>
</evidence>
<dbReference type="UniPathway" id="UPA00056">
    <property type="reaction ID" value="UER00092"/>
</dbReference>
<evidence type="ECO:0000259" key="10">
    <source>
        <dbReference type="Pfam" id="PF02670"/>
    </source>
</evidence>
<feature type="binding site" evidence="9">
    <location>
        <position position="209"/>
    </location>
    <ligand>
        <name>1-deoxy-D-xylulose 5-phosphate</name>
        <dbReference type="ChEBI" id="CHEBI:57792"/>
    </ligand>
</feature>
<evidence type="ECO:0000256" key="2">
    <source>
        <dbReference type="ARBA" id="ARBA00006825"/>
    </source>
</evidence>
<evidence type="ECO:0000259" key="11">
    <source>
        <dbReference type="Pfam" id="PF08436"/>
    </source>
</evidence>
<feature type="domain" description="1-deoxy-D-xylulose 5-phosphate reductoisomerase N-terminal" evidence="10">
    <location>
        <begin position="4"/>
        <end position="129"/>
    </location>
</feature>
<dbReference type="SUPFAM" id="SSF51735">
    <property type="entry name" value="NAD(P)-binding Rossmann-fold domains"/>
    <property type="match status" value="1"/>
</dbReference>
<gene>
    <name evidence="9" type="primary">dxr</name>
    <name evidence="13" type="ORF">INP51_09265</name>
</gene>
<dbReference type="Gene3D" id="3.40.50.720">
    <property type="entry name" value="NAD(P)-binding Rossmann-like Domain"/>
    <property type="match status" value="1"/>
</dbReference>
<evidence type="ECO:0000313" key="13">
    <source>
        <dbReference type="EMBL" id="QOV18220.1"/>
    </source>
</evidence>
<dbReference type="RefSeq" id="WP_193734582.1">
    <property type="nucleotide sequence ID" value="NZ_CP063304.1"/>
</dbReference>
<keyword evidence="6 9" id="KW-0464">Manganese</keyword>
<feature type="binding site" evidence="9">
    <location>
        <position position="173"/>
    </location>
    <ligand>
        <name>1-deoxy-D-xylulose 5-phosphate</name>
        <dbReference type="ChEBI" id="CHEBI:57792"/>
    </ligand>
</feature>
<dbReference type="AlphaFoldDB" id="A0A7M2RFV9"/>
<feature type="binding site" evidence="9">
    <location>
        <position position="13"/>
    </location>
    <ligand>
        <name>NADPH</name>
        <dbReference type="ChEBI" id="CHEBI:57783"/>
    </ligand>
</feature>
<protein>
    <recommendedName>
        <fullName evidence="9">1-deoxy-D-xylulose 5-phosphate reductoisomerase</fullName>
        <shortName evidence="9">DXP reductoisomerase</shortName>
        <ecNumber evidence="9">1.1.1.267</ecNumber>
    </recommendedName>
    <alternativeName>
        <fullName evidence="9">1-deoxyxylulose-5-phosphate reductoisomerase</fullName>
    </alternativeName>
    <alternativeName>
        <fullName evidence="9">2-C-methyl-D-erythritol 4-phosphate synthase</fullName>
    </alternativeName>
</protein>
<dbReference type="Pfam" id="PF08436">
    <property type="entry name" value="DXP_redisom_C"/>
    <property type="match status" value="1"/>
</dbReference>
<evidence type="ECO:0000259" key="12">
    <source>
        <dbReference type="Pfam" id="PF13288"/>
    </source>
</evidence>
<comment type="similarity">
    <text evidence="2 9">Belongs to the DXR family.</text>
</comment>
<proteinExistence type="inferred from homology"/>
<dbReference type="KEGG" id="bliq:INP51_09265"/>
<feature type="binding site" evidence="9">
    <location>
        <position position="196"/>
    </location>
    <ligand>
        <name>1-deoxy-D-xylulose 5-phosphate</name>
        <dbReference type="ChEBI" id="CHEBI:57792"/>
    </ligand>
</feature>
<feature type="binding site" evidence="9">
    <location>
        <position position="121"/>
    </location>
    <ligand>
        <name>NADPH</name>
        <dbReference type="ChEBI" id="CHEBI:57783"/>
    </ligand>
</feature>
<evidence type="ECO:0000256" key="7">
    <source>
        <dbReference type="ARBA" id="ARBA00023229"/>
    </source>
</evidence>
<keyword evidence="13" id="KW-0413">Isomerase</keyword>
<dbReference type="PANTHER" id="PTHR30525">
    <property type="entry name" value="1-DEOXY-D-XYLULOSE 5-PHOSPHATE REDUCTOISOMERASE"/>
    <property type="match status" value="1"/>
</dbReference>
<keyword evidence="7 9" id="KW-0414">Isoprene biosynthesis</keyword>
<keyword evidence="3 9" id="KW-0479">Metal-binding</keyword>
<dbReference type="GO" id="GO:0030145">
    <property type="term" value="F:manganese ion binding"/>
    <property type="evidence" value="ECO:0007669"/>
    <property type="project" value="TreeGrafter"/>
</dbReference>
<evidence type="ECO:0000256" key="4">
    <source>
        <dbReference type="ARBA" id="ARBA00022857"/>
    </source>
</evidence>
<evidence type="ECO:0000256" key="3">
    <source>
        <dbReference type="ARBA" id="ARBA00022723"/>
    </source>
</evidence>
<reference evidence="13 14" key="1">
    <citation type="submission" date="2020-10" db="EMBL/GenBank/DDBJ databases">
        <title>Blautia liquoris sp.nov., isolated from the mud in a fermentation cellar used for the production of Chinese strong-flavoured liquor.</title>
        <authorList>
            <person name="Lu L."/>
        </authorList>
    </citation>
    <scope>NUCLEOTIDE SEQUENCE [LARGE SCALE GENOMIC DNA]</scope>
    <source>
        <strain evidence="13 14">LZLJ-3</strain>
    </source>
</reference>
<feature type="binding site" evidence="9">
    <location>
        <position position="37"/>
    </location>
    <ligand>
        <name>NADPH</name>
        <dbReference type="ChEBI" id="CHEBI:57783"/>
    </ligand>
</feature>
<dbReference type="GO" id="GO:0016853">
    <property type="term" value="F:isomerase activity"/>
    <property type="evidence" value="ECO:0007669"/>
    <property type="project" value="UniProtKB-KW"/>
</dbReference>
<feature type="binding site" evidence="9">
    <location>
        <position position="149"/>
    </location>
    <ligand>
        <name>Mn(2+)</name>
        <dbReference type="ChEBI" id="CHEBI:29035"/>
    </ligand>
</feature>
<feature type="binding site" evidence="9">
    <location>
        <position position="202"/>
    </location>
    <ligand>
        <name>NADPH</name>
        <dbReference type="ChEBI" id="CHEBI:57783"/>
    </ligand>
</feature>
<comment type="pathway">
    <text evidence="1 9">Isoprenoid biosynthesis; isopentenyl diphosphate biosynthesis via DXP pathway; isopentenyl diphosphate from 1-deoxy-D-xylulose 5-phosphate: step 1/6.</text>
</comment>
<feature type="binding site" evidence="9">
    <location>
        <position position="148"/>
    </location>
    <ligand>
        <name>1-deoxy-D-xylulose 5-phosphate</name>
        <dbReference type="ChEBI" id="CHEBI:57792"/>
    </ligand>
</feature>
<dbReference type="InterPro" id="IPR036291">
    <property type="entry name" value="NAD(P)-bd_dom_sf"/>
</dbReference>
<feature type="binding site" evidence="9">
    <location>
        <position position="122"/>
    </location>
    <ligand>
        <name>1-deoxy-D-xylulose 5-phosphate</name>
        <dbReference type="ChEBI" id="CHEBI:57792"/>
    </ligand>
</feature>
<sequence>MKKIAILGSTGSIGTQTLEVVRENTDIEVLAVSARSNIRKLEEQVREFSPKLAAVWDENHACELKRAISDTNTKVVYGMDGLLELASISEADMIVTAVVGMIGILPTIEAVKAGKDIALANKETLVTAGHIIIPLARKHKVQILPVDSEHSAIFQCINGEDKKTIEKLLITASGGPFRGKKTEELKNVCVEDALRHPTWSMGNKITIDSATLVNKGLEVMEASWLFDVDIDQIQVVVQPSSTIHSMVQFQDGAVMAQLGTPDMKIPIQYAIYYPNRRYASGRRLDFTTLTQIDFEVPDTGTFRGLPLAFRAAKEGGSMPTVFNAANERAVAMFLGHRVGFLDIYNIIEGAMDHHQVLDNPTVDEILSAEAETYDWIESRWSI</sequence>
<comment type="function">
    <text evidence="9">Catalyzes the NADPH-dependent rearrangement and reduction of 1-deoxy-D-xylulose-5-phosphate (DXP) to 2-C-methyl-D-erythritol 4-phosphate (MEP).</text>
</comment>
<dbReference type="PANTHER" id="PTHR30525:SF0">
    <property type="entry name" value="1-DEOXY-D-XYLULOSE 5-PHOSPHATE REDUCTOISOMERASE, CHLOROPLASTIC"/>
    <property type="match status" value="1"/>
</dbReference>
<feature type="binding site" evidence="9">
    <location>
        <position position="218"/>
    </location>
    <ligand>
        <name>Mn(2+)</name>
        <dbReference type="ChEBI" id="CHEBI:29035"/>
    </ligand>
</feature>
<dbReference type="Proteomes" id="UP000593601">
    <property type="component" value="Chromosome"/>
</dbReference>
<feature type="binding site" evidence="9">
    <location>
        <position position="149"/>
    </location>
    <ligand>
        <name>1-deoxy-D-xylulose 5-phosphate</name>
        <dbReference type="ChEBI" id="CHEBI:57792"/>
    </ligand>
</feature>
<dbReference type="InterPro" id="IPR013512">
    <property type="entry name" value="DXP_reductoisomerase_N"/>
</dbReference>
<dbReference type="InterPro" id="IPR013644">
    <property type="entry name" value="DXP_reductoisomerase_C"/>
</dbReference>
<feature type="binding site" evidence="9">
    <location>
        <position position="11"/>
    </location>
    <ligand>
        <name>NADPH</name>
        <dbReference type="ChEBI" id="CHEBI:57783"/>
    </ligand>
</feature>
<dbReference type="GO" id="GO:0030604">
    <property type="term" value="F:1-deoxy-D-xylulose-5-phosphate reductoisomerase activity"/>
    <property type="evidence" value="ECO:0007669"/>
    <property type="project" value="UniProtKB-UniRule"/>
</dbReference>
<dbReference type="Pfam" id="PF13288">
    <property type="entry name" value="DXPR_C"/>
    <property type="match status" value="1"/>
</dbReference>
<dbReference type="SUPFAM" id="SSF69055">
    <property type="entry name" value="1-deoxy-D-xylulose-5-phosphate reductoisomerase, C-terminal domain"/>
    <property type="match status" value="1"/>
</dbReference>
<keyword evidence="4 9" id="KW-0521">NADP</keyword>
<evidence type="ECO:0000313" key="14">
    <source>
        <dbReference type="Proteomes" id="UP000593601"/>
    </source>
</evidence>
<accession>A0A7M2RFV9</accession>
<keyword evidence="14" id="KW-1185">Reference proteome</keyword>
<feature type="domain" description="DXP reductoisomerase C-terminal" evidence="12">
    <location>
        <begin position="258"/>
        <end position="372"/>
    </location>
</feature>
<feature type="binding site" evidence="9">
    <location>
        <position position="147"/>
    </location>
    <ligand>
        <name>Mn(2+)</name>
        <dbReference type="ChEBI" id="CHEBI:29035"/>
    </ligand>
</feature>
<evidence type="ECO:0000256" key="9">
    <source>
        <dbReference type="HAMAP-Rule" id="MF_00183"/>
    </source>
</evidence>
<dbReference type="SUPFAM" id="SSF55347">
    <property type="entry name" value="Glyceraldehyde-3-phosphate dehydrogenase-like, C-terminal domain"/>
    <property type="match status" value="1"/>
</dbReference>
<dbReference type="GO" id="GO:0070402">
    <property type="term" value="F:NADPH binding"/>
    <property type="evidence" value="ECO:0007669"/>
    <property type="project" value="InterPro"/>
</dbReference>
<feature type="binding site" evidence="9">
    <location>
        <position position="10"/>
    </location>
    <ligand>
        <name>NADPH</name>
        <dbReference type="ChEBI" id="CHEBI:57783"/>
    </ligand>
</feature>
<dbReference type="FunFam" id="3.40.50.720:FF:000045">
    <property type="entry name" value="1-deoxy-D-xylulose 5-phosphate reductoisomerase"/>
    <property type="match status" value="1"/>
</dbReference>
<evidence type="ECO:0000256" key="5">
    <source>
        <dbReference type="ARBA" id="ARBA00023002"/>
    </source>
</evidence>
<organism evidence="13 14">
    <name type="scientific">Blautia liquoris</name>
    <dbReference type="NCBI Taxonomy" id="2779518"/>
    <lineage>
        <taxon>Bacteria</taxon>
        <taxon>Bacillati</taxon>
        <taxon>Bacillota</taxon>
        <taxon>Clostridia</taxon>
        <taxon>Lachnospirales</taxon>
        <taxon>Lachnospiraceae</taxon>
        <taxon>Blautia</taxon>
    </lineage>
</organism>
<name>A0A7M2RFV9_9FIRM</name>
<keyword evidence="9" id="KW-0460">Magnesium</keyword>
<dbReference type="NCBIfam" id="NF009114">
    <property type="entry name" value="PRK12464.1"/>
    <property type="match status" value="1"/>
</dbReference>
<comment type="caution">
    <text evidence="9">Lacks conserved residue(s) required for the propagation of feature annotation.</text>
</comment>
<dbReference type="InterPro" id="IPR036169">
    <property type="entry name" value="DXPR_C_sf"/>
</dbReference>
<keyword evidence="5 9" id="KW-0560">Oxidoreductase</keyword>
<feature type="binding site" evidence="9">
    <location>
        <position position="215"/>
    </location>
    <ligand>
        <name>1-deoxy-D-xylulose 5-phosphate</name>
        <dbReference type="ChEBI" id="CHEBI:57792"/>
    </ligand>
</feature>
<feature type="binding site" evidence="9">
    <location>
        <position position="214"/>
    </location>
    <ligand>
        <name>1-deoxy-D-xylulose 5-phosphate</name>
        <dbReference type="ChEBI" id="CHEBI:57792"/>
    </ligand>
</feature>
<evidence type="ECO:0000256" key="6">
    <source>
        <dbReference type="ARBA" id="ARBA00023211"/>
    </source>
</evidence>
<feature type="binding site" evidence="9">
    <location>
        <position position="123"/>
    </location>
    <ligand>
        <name>NADPH</name>
        <dbReference type="ChEBI" id="CHEBI:57783"/>
    </ligand>
</feature>
<dbReference type="HAMAP" id="MF_00183">
    <property type="entry name" value="DXP_reductoisom"/>
    <property type="match status" value="1"/>
</dbReference>
<feature type="binding site" evidence="9">
    <location>
        <position position="12"/>
    </location>
    <ligand>
        <name>NADPH</name>
        <dbReference type="ChEBI" id="CHEBI:57783"/>
    </ligand>
</feature>
<feature type="binding site" evidence="9">
    <location>
        <position position="218"/>
    </location>
    <ligand>
        <name>1-deoxy-D-xylulose 5-phosphate</name>
        <dbReference type="ChEBI" id="CHEBI:57792"/>
    </ligand>
</feature>
<dbReference type="EC" id="1.1.1.267" evidence="9"/>
<dbReference type="GO" id="GO:0051484">
    <property type="term" value="P:isopentenyl diphosphate biosynthetic process, methylerythritol 4-phosphate pathway involved in terpenoid biosynthetic process"/>
    <property type="evidence" value="ECO:0007669"/>
    <property type="project" value="UniProtKB-ARBA"/>
</dbReference>
<dbReference type="PIRSF" id="PIRSF006205">
    <property type="entry name" value="Dxp_reductismrs"/>
    <property type="match status" value="1"/>
</dbReference>
<feature type="domain" description="1-deoxy-D-xylulose 5-phosphate reductoisomerase C-terminal" evidence="11">
    <location>
        <begin position="143"/>
        <end position="226"/>
    </location>
</feature>
<dbReference type="InterPro" id="IPR003821">
    <property type="entry name" value="DXP_reductoisomerase"/>
</dbReference>
<dbReference type="Pfam" id="PF02670">
    <property type="entry name" value="DXP_reductoisom"/>
    <property type="match status" value="1"/>
</dbReference>
<dbReference type="NCBIfam" id="TIGR00243">
    <property type="entry name" value="Dxr"/>
    <property type="match status" value="1"/>
</dbReference>
<comment type="catalytic activity">
    <reaction evidence="8">
        <text>2-C-methyl-D-erythritol 4-phosphate + NADP(+) = 1-deoxy-D-xylulose 5-phosphate + NADPH + H(+)</text>
        <dbReference type="Rhea" id="RHEA:13717"/>
        <dbReference type="ChEBI" id="CHEBI:15378"/>
        <dbReference type="ChEBI" id="CHEBI:57783"/>
        <dbReference type="ChEBI" id="CHEBI:57792"/>
        <dbReference type="ChEBI" id="CHEBI:58262"/>
        <dbReference type="ChEBI" id="CHEBI:58349"/>
        <dbReference type="EC" id="1.1.1.267"/>
    </reaction>
    <physiologicalReaction direction="right-to-left" evidence="8">
        <dbReference type="Rhea" id="RHEA:13719"/>
    </physiologicalReaction>
</comment>